<organism evidence="2 3">
    <name type="scientific">Laccaria amethystina LaAM-08-1</name>
    <dbReference type="NCBI Taxonomy" id="1095629"/>
    <lineage>
        <taxon>Eukaryota</taxon>
        <taxon>Fungi</taxon>
        <taxon>Dikarya</taxon>
        <taxon>Basidiomycota</taxon>
        <taxon>Agaricomycotina</taxon>
        <taxon>Agaricomycetes</taxon>
        <taxon>Agaricomycetidae</taxon>
        <taxon>Agaricales</taxon>
        <taxon>Agaricineae</taxon>
        <taxon>Hydnangiaceae</taxon>
        <taxon>Laccaria</taxon>
    </lineage>
</organism>
<protein>
    <submittedName>
        <fullName evidence="2">Unplaced genomic scaffold K443scaffold_42, whole genome shotgun sequence</fullName>
    </submittedName>
</protein>
<reference evidence="2 3" key="1">
    <citation type="submission" date="2014-04" db="EMBL/GenBank/DDBJ databases">
        <authorList>
            <consortium name="DOE Joint Genome Institute"/>
            <person name="Kuo A."/>
            <person name="Kohler A."/>
            <person name="Nagy L.G."/>
            <person name="Floudas D."/>
            <person name="Copeland A."/>
            <person name="Barry K.W."/>
            <person name="Cichocki N."/>
            <person name="Veneault-Fourrey C."/>
            <person name="LaButti K."/>
            <person name="Lindquist E.A."/>
            <person name="Lipzen A."/>
            <person name="Lundell T."/>
            <person name="Morin E."/>
            <person name="Murat C."/>
            <person name="Sun H."/>
            <person name="Tunlid A."/>
            <person name="Henrissat B."/>
            <person name="Grigoriev I.V."/>
            <person name="Hibbett D.S."/>
            <person name="Martin F."/>
            <person name="Nordberg H.P."/>
            <person name="Cantor M.N."/>
            <person name="Hua S.X."/>
        </authorList>
    </citation>
    <scope>NUCLEOTIDE SEQUENCE [LARGE SCALE GENOMIC DNA]</scope>
    <source>
        <strain evidence="2 3">LaAM-08-1</strain>
    </source>
</reference>
<dbReference type="Proteomes" id="UP000054477">
    <property type="component" value="Unassembled WGS sequence"/>
</dbReference>
<name>A0A0C9Y0X3_9AGAR</name>
<feature type="region of interest" description="Disordered" evidence="1">
    <location>
        <begin position="27"/>
        <end position="75"/>
    </location>
</feature>
<reference evidence="3" key="2">
    <citation type="submission" date="2015-01" db="EMBL/GenBank/DDBJ databases">
        <title>Evolutionary Origins and Diversification of the Mycorrhizal Mutualists.</title>
        <authorList>
            <consortium name="DOE Joint Genome Institute"/>
            <consortium name="Mycorrhizal Genomics Consortium"/>
            <person name="Kohler A."/>
            <person name="Kuo A."/>
            <person name="Nagy L.G."/>
            <person name="Floudas D."/>
            <person name="Copeland A."/>
            <person name="Barry K.W."/>
            <person name="Cichocki N."/>
            <person name="Veneault-Fourrey C."/>
            <person name="LaButti K."/>
            <person name="Lindquist E.A."/>
            <person name="Lipzen A."/>
            <person name="Lundell T."/>
            <person name="Morin E."/>
            <person name="Murat C."/>
            <person name="Riley R."/>
            <person name="Ohm R."/>
            <person name="Sun H."/>
            <person name="Tunlid A."/>
            <person name="Henrissat B."/>
            <person name="Grigoriev I.V."/>
            <person name="Hibbett D.S."/>
            <person name="Martin F."/>
        </authorList>
    </citation>
    <scope>NUCLEOTIDE SEQUENCE [LARGE SCALE GENOMIC DNA]</scope>
    <source>
        <strain evidence="3">LaAM-08-1</strain>
    </source>
</reference>
<gene>
    <name evidence="2" type="ORF">K443DRAFT_464830</name>
</gene>
<keyword evidence="3" id="KW-1185">Reference proteome</keyword>
<dbReference type="HOGENOM" id="CLU_2671453_0_0_1"/>
<dbReference type="EMBL" id="KN838577">
    <property type="protein sequence ID" value="KIK03667.1"/>
    <property type="molecule type" value="Genomic_DNA"/>
</dbReference>
<dbReference type="AlphaFoldDB" id="A0A0C9Y0X3"/>
<sequence>MTPPLPELKRSCPKWSVKVKLVTYGPRVRLGRPPGTDYKQRLKASLGEDAAQAAKRTRGRPRQQDSSPVSVEFGK</sequence>
<proteinExistence type="predicted"/>
<accession>A0A0C9Y0X3</accession>
<evidence type="ECO:0000313" key="2">
    <source>
        <dbReference type="EMBL" id="KIK03667.1"/>
    </source>
</evidence>
<evidence type="ECO:0000313" key="3">
    <source>
        <dbReference type="Proteomes" id="UP000054477"/>
    </source>
</evidence>
<evidence type="ECO:0000256" key="1">
    <source>
        <dbReference type="SAM" id="MobiDB-lite"/>
    </source>
</evidence>